<dbReference type="InterPro" id="IPR036047">
    <property type="entry name" value="F-box-like_dom_sf"/>
</dbReference>
<dbReference type="AlphaFoldDB" id="A0ABD3QXH6"/>
<evidence type="ECO:0000313" key="5">
    <source>
        <dbReference type="Proteomes" id="UP001516023"/>
    </source>
</evidence>
<dbReference type="PANTHER" id="PTHR12874">
    <property type="entry name" value="F-BOX ONLY PROTEIN 48-RELATED"/>
    <property type="match status" value="1"/>
</dbReference>
<dbReference type="Proteomes" id="UP001516023">
    <property type="component" value="Unassembled WGS sequence"/>
</dbReference>
<dbReference type="InterPro" id="IPR045464">
    <property type="entry name" value="Hrt3/FBXO9_C"/>
</dbReference>
<dbReference type="Gene3D" id="1.20.1280.50">
    <property type="match status" value="1"/>
</dbReference>
<dbReference type="CDD" id="cd09917">
    <property type="entry name" value="F-box_SF"/>
    <property type="match status" value="1"/>
</dbReference>
<protein>
    <recommendedName>
        <fullName evidence="3">F-box domain-containing protein</fullName>
    </recommendedName>
</protein>
<dbReference type="EMBL" id="JABMIG020000011">
    <property type="protein sequence ID" value="KAL3803831.1"/>
    <property type="molecule type" value="Genomic_DNA"/>
</dbReference>
<dbReference type="InterPro" id="IPR001810">
    <property type="entry name" value="F-box_dom"/>
</dbReference>
<comment type="caution">
    <text evidence="4">The sequence shown here is derived from an EMBL/GenBank/DDBJ whole genome shotgun (WGS) entry which is preliminary data.</text>
</comment>
<dbReference type="SUPFAM" id="SSF81383">
    <property type="entry name" value="F-box domain"/>
    <property type="match status" value="1"/>
</dbReference>
<evidence type="ECO:0000256" key="1">
    <source>
        <dbReference type="ARBA" id="ARBA00022786"/>
    </source>
</evidence>
<evidence type="ECO:0000313" key="4">
    <source>
        <dbReference type="EMBL" id="KAL3803831.1"/>
    </source>
</evidence>
<keyword evidence="1" id="KW-0833">Ubl conjugation pathway</keyword>
<evidence type="ECO:0000256" key="2">
    <source>
        <dbReference type="SAM" id="MobiDB-lite"/>
    </source>
</evidence>
<accession>A0ABD3QXH6</accession>
<dbReference type="SMART" id="SM00256">
    <property type="entry name" value="FBOX"/>
    <property type="match status" value="1"/>
</dbReference>
<dbReference type="PANTHER" id="PTHR12874:SF9">
    <property type="entry name" value="F-BOX ONLY PROTEIN 48"/>
    <property type="match status" value="1"/>
</dbReference>
<feature type="region of interest" description="Disordered" evidence="2">
    <location>
        <begin position="1"/>
        <end position="99"/>
    </location>
</feature>
<gene>
    <name evidence="4" type="ORF">HJC23_003993</name>
</gene>
<reference evidence="4 5" key="1">
    <citation type="journal article" date="2020" name="G3 (Bethesda)">
        <title>Improved Reference Genome for Cyclotella cryptica CCMP332, a Model for Cell Wall Morphogenesis, Salinity Adaptation, and Lipid Production in Diatoms (Bacillariophyta).</title>
        <authorList>
            <person name="Roberts W.R."/>
            <person name="Downey K.M."/>
            <person name="Ruck E.C."/>
            <person name="Traller J.C."/>
            <person name="Alverson A.J."/>
        </authorList>
    </citation>
    <scope>NUCLEOTIDE SEQUENCE [LARGE SCALE GENOMIC DNA]</scope>
    <source>
        <strain evidence="4 5">CCMP332</strain>
    </source>
</reference>
<dbReference type="Pfam" id="PF12937">
    <property type="entry name" value="F-box-like"/>
    <property type="match status" value="1"/>
</dbReference>
<name>A0ABD3QXH6_9STRA</name>
<organism evidence="4 5">
    <name type="scientific">Cyclotella cryptica</name>
    <dbReference type="NCBI Taxonomy" id="29204"/>
    <lineage>
        <taxon>Eukaryota</taxon>
        <taxon>Sar</taxon>
        <taxon>Stramenopiles</taxon>
        <taxon>Ochrophyta</taxon>
        <taxon>Bacillariophyta</taxon>
        <taxon>Coscinodiscophyceae</taxon>
        <taxon>Thalassiosirophycidae</taxon>
        <taxon>Stephanodiscales</taxon>
        <taxon>Stephanodiscaceae</taxon>
        <taxon>Cyclotella</taxon>
    </lineage>
</organism>
<sequence length="497" mass="57085">MTPSRSKDSDPPLPTIPENTLATASLNEEEIEDREEQVLFDRDNATVNDDDDDDEEEAEVTGSLDNLIGNMYDTHPDAEMGRDSSTSSSSRPPDPGPIFVQSSLFGDKWELSWPIWHMLHRDERRAIAAKHGYKTIGEFEEYMSLTRAVDESEGRVLESSGIITLPATSEDYDQRVRGLADILATTSVLDSNEALSQNGDWHPPFAIGSATDEVDDSSVSSTEDNIISSKPTHSETIEIDHLEIHLESIRLGGLPCQLPDEILHKCFSYLPVDDHAPLALVSPHWSRFSRCETLYKTLCQRVYLNQSKRKQLHVARFGTYRNMLELRPRVRTGGGVYVLKYQEVRKIQRDMWTDIPLGAVLESVYYRYLYFFEDGRVMYALTHANPVEMIPRFSRMLIYGYGAKDKWGIWGTYQLRKDTLVVKVSHDWHDVCFQLRVIPSNKILFYDNGDRGMYTTLQLEKHMSSAMGDFDEHDSRDLVKYDVPIDTYFRFLRDRRL</sequence>
<feature type="compositionally biased region" description="Polar residues" evidence="2">
    <location>
        <begin position="17"/>
        <end position="26"/>
    </location>
</feature>
<dbReference type="PROSITE" id="PS50181">
    <property type="entry name" value="FBOX"/>
    <property type="match status" value="1"/>
</dbReference>
<feature type="domain" description="F-box" evidence="3">
    <location>
        <begin position="257"/>
        <end position="298"/>
    </location>
</feature>
<feature type="compositionally biased region" description="Basic and acidic residues" evidence="2">
    <location>
        <begin position="1"/>
        <end position="10"/>
    </location>
</feature>
<keyword evidence="5" id="KW-1185">Reference proteome</keyword>
<evidence type="ECO:0000259" key="3">
    <source>
        <dbReference type="PROSITE" id="PS50181"/>
    </source>
</evidence>
<dbReference type="Pfam" id="PF19270">
    <property type="entry name" value="FBO_C"/>
    <property type="match status" value="1"/>
</dbReference>
<feature type="compositionally biased region" description="Acidic residues" evidence="2">
    <location>
        <begin position="48"/>
        <end position="59"/>
    </location>
</feature>
<proteinExistence type="predicted"/>